<sequence length="482" mass="49385">MDNDSDAVRDAATAFGIDLEPEEIAAYADGIDDVRAQLSTLESSTPETDERAADVSEGTDQHNAFRYRCRLSGETGALAGLEVAVKDCIAVAGVPMTCGSAAVEFTPDYSATVTRRLLDAGADLVGTTNMDEFAYFSTGETCAHGRTENPVVDGCVPGGSSSGSGAAVAAGAVDVALGSDTGGSIRIPASFCGVVGFKPTHRTVPRFGFADLSPSLDHVGPLARDVETAAKSLEAISGPAHADPSTLGVEPATGVADAVGKPVDELRIGVVEEAMALSTDGVVETVRDGTTALADAGATVEDVSVPGYLEAPLAVLGTMGPEFSRLIRTNGQLYGTGTGYSEAWRTAVATTTDSGGYGENVRDQLITGDATDATTDGRLYVAAQNVRREFTETVDDRLADYDALVTPTTPIPAPPFGEVTALDDLVQTVANTGPFNLTGHPALSVPCGETDGKPVGFQIVADRHAEPTAVRLGATVEAAVGP</sequence>
<dbReference type="PROSITE" id="PS00571">
    <property type="entry name" value="AMIDASES"/>
    <property type="match status" value="1"/>
</dbReference>
<dbReference type="InterPro" id="IPR023631">
    <property type="entry name" value="Amidase_dom"/>
</dbReference>
<accession>A0A6B0VLP8</accession>
<dbReference type="InterPro" id="IPR036928">
    <property type="entry name" value="AS_sf"/>
</dbReference>
<dbReference type="AlphaFoldDB" id="A0A6B0VLP8"/>
<dbReference type="SUPFAM" id="SSF75304">
    <property type="entry name" value="Amidase signature (AS) enzymes"/>
    <property type="match status" value="1"/>
</dbReference>
<dbReference type="PANTHER" id="PTHR11895">
    <property type="entry name" value="TRANSAMIDASE"/>
    <property type="match status" value="1"/>
</dbReference>
<dbReference type="OrthoDB" id="7931at2157"/>
<evidence type="ECO:0000259" key="1">
    <source>
        <dbReference type="Pfam" id="PF01425"/>
    </source>
</evidence>
<keyword evidence="3" id="KW-1185">Reference proteome</keyword>
<dbReference type="Gene3D" id="3.90.1300.10">
    <property type="entry name" value="Amidase signature (AS) domain"/>
    <property type="match status" value="1"/>
</dbReference>
<dbReference type="GO" id="GO:0003824">
    <property type="term" value="F:catalytic activity"/>
    <property type="evidence" value="ECO:0007669"/>
    <property type="project" value="InterPro"/>
</dbReference>
<name>A0A6B0VLP8_9EURY</name>
<dbReference type="PANTHER" id="PTHR11895:SF170">
    <property type="entry name" value="AMIDASE"/>
    <property type="match status" value="1"/>
</dbReference>
<proteinExistence type="predicted"/>
<dbReference type="EMBL" id="WUYX01000021">
    <property type="protein sequence ID" value="MXV61499.1"/>
    <property type="molecule type" value="Genomic_DNA"/>
</dbReference>
<comment type="caution">
    <text evidence="2">The sequence shown here is derived from an EMBL/GenBank/DDBJ whole genome shotgun (WGS) entry which is preliminary data.</text>
</comment>
<protein>
    <recommendedName>
        <fullName evidence="1">Amidase domain-containing protein</fullName>
    </recommendedName>
</protein>
<feature type="domain" description="Amidase" evidence="1">
    <location>
        <begin position="68"/>
        <end position="467"/>
    </location>
</feature>
<dbReference type="RefSeq" id="WP_160063441.1">
    <property type="nucleotide sequence ID" value="NZ_WUYX01000021.1"/>
</dbReference>
<reference evidence="2 3" key="1">
    <citation type="submission" date="2020-01" db="EMBL/GenBank/DDBJ databases">
        <title>Natronorubrum sp. JWXQ-INN 674 isolated from Inner Mongolia Autonomous Region of China.</title>
        <authorList>
            <person name="Xue Q."/>
        </authorList>
    </citation>
    <scope>NUCLEOTIDE SEQUENCE [LARGE SCALE GENOMIC DNA]</scope>
    <source>
        <strain evidence="2 3">JWXQ-INN-674</strain>
    </source>
</reference>
<dbReference type="InterPro" id="IPR020556">
    <property type="entry name" value="Amidase_CS"/>
</dbReference>
<dbReference type="InterPro" id="IPR000120">
    <property type="entry name" value="Amidase"/>
</dbReference>
<evidence type="ECO:0000313" key="2">
    <source>
        <dbReference type="EMBL" id="MXV61499.1"/>
    </source>
</evidence>
<organism evidence="2 3">
    <name type="scientific">Natronorubrum halalkaliphilum</name>
    <dbReference type="NCBI Taxonomy" id="2691917"/>
    <lineage>
        <taxon>Archaea</taxon>
        <taxon>Methanobacteriati</taxon>
        <taxon>Methanobacteriota</taxon>
        <taxon>Stenosarchaea group</taxon>
        <taxon>Halobacteria</taxon>
        <taxon>Halobacteriales</taxon>
        <taxon>Natrialbaceae</taxon>
        <taxon>Natronorubrum</taxon>
    </lineage>
</organism>
<dbReference type="Proteomes" id="UP000434101">
    <property type="component" value="Unassembled WGS sequence"/>
</dbReference>
<gene>
    <name evidence="2" type="ORF">GS429_05355</name>
</gene>
<dbReference type="Pfam" id="PF01425">
    <property type="entry name" value="Amidase"/>
    <property type="match status" value="1"/>
</dbReference>
<evidence type="ECO:0000313" key="3">
    <source>
        <dbReference type="Proteomes" id="UP000434101"/>
    </source>
</evidence>